<dbReference type="InterPro" id="IPR003593">
    <property type="entry name" value="AAA+_ATPase"/>
</dbReference>
<dbReference type="Gene3D" id="1.25.40.10">
    <property type="entry name" value="Tetratricopeptide repeat domain"/>
    <property type="match status" value="2"/>
</dbReference>
<dbReference type="SMART" id="SM00530">
    <property type="entry name" value="HTH_XRE"/>
    <property type="match status" value="1"/>
</dbReference>
<dbReference type="SUPFAM" id="SSF48452">
    <property type="entry name" value="TPR-like"/>
    <property type="match status" value="2"/>
</dbReference>
<dbReference type="Gene3D" id="3.40.50.300">
    <property type="entry name" value="P-loop containing nucleotide triphosphate hydrolases"/>
    <property type="match status" value="1"/>
</dbReference>
<dbReference type="Pfam" id="PF13424">
    <property type="entry name" value="TPR_12"/>
    <property type="match status" value="2"/>
</dbReference>
<dbReference type="CDD" id="cd00093">
    <property type="entry name" value="HTH_XRE"/>
    <property type="match status" value="1"/>
</dbReference>
<dbReference type="SMART" id="SM00382">
    <property type="entry name" value="AAA"/>
    <property type="match status" value="1"/>
</dbReference>
<keyword evidence="1" id="KW-0802">TPR repeat</keyword>
<gene>
    <name evidence="3" type="ORF">AOZ06_49920</name>
</gene>
<dbReference type="OrthoDB" id="3587032at2"/>
<dbReference type="KEGG" id="kphy:AOZ06_49920"/>
<dbReference type="PROSITE" id="PS50943">
    <property type="entry name" value="HTH_CROC1"/>
    <property type="match status" value="1"/>
</dbReference>
<protein>
    <recommendedName>
        <fullName evidence="2">HTH cro/C1-type domain-containing protein</fullName>
    </recommendedName>
</protein>
<proteinExistence type="predicted"/>
<dbReference type="GO" id="GO:0003677">
    <property type="term" value="F:DNA binding"/>
    <property type="evidence" value="ECO:0007669"/>
    <property type="project" value="InterPro"/>
</dbReference>
<accession>A0A0N9IG91</accession>
<dbReference type="PROSITE" id="PS50005">
    <property type="entry name" value="TPR"/>
    <property type="match status" value="1"/>
</dbReference>
<evidence type="ECO:0000313" key="3">
    <source>
        <dbReference type="EMBL" id="ALG13922.1"/>
    </source>
</evidence>
<dbReference type="RefSeq" id="WP_054295796.1">
    <property type="nucleotide sequence ID" value="NZ_CP012752.1"/>
</dbReference>
<dbReference type="SUPFAM" id="SSF52540">
    <property type="entry name" value="P-loop containing nucleoside triphosphate hydrolases"/>
    <property type="match status" value="1"/>
</dbReference>
<evidence type="ECO:0000256" key="1">
    <source>
        <dbReference type="PROSITE-ProRule" id="PRU00339"/>
    </source>
</evidence>
<dbReference type="Pfam" id="PF13191">
    <property type="entry name" value="AAA_16"/>
    <property type="match status" value="1"/>
</dbReference>
<dbReference type="PANTHER" id="PTHR47691:SF3">
    <property type="entry name" value="HTH-TYPE TRANSCRIPTIONAL REGULATOR RV0890C-RELATED"/>
    <property type="match status" value="1"/>
</dbReference>
<dbReference type="InterPro" id="IPR041664">
    <property type="entry name" value="AAA_16"/>
</dbReference>
<dbReference type="SMART" id="SM00028">
    <property type="entry name" value="TPR"/>
    <property type="match status" value="5"/>
</dbReference>
<keyword evidence="4" id="KW-1185">Reference proteome</keyword>
<dbReference type="PRINTS" id="PR00364">
    <property type="entry name" value="DISEASERSIST"/>
</dbReference>
<dbReference type="STRING" id="860235.AOZ06_49920"/>
<dbReference type="Proteomes" id="UP000063699">
    <property type="component" value="Chromosome"/>
</dbReference>
<dbReference type="InterPro" id="IPR027417">
    <property type="entry name" value="P-loop_NTPase"/>
</dbReference>
<dbReference type="InterPro" id="IPR019734">
    <property type="entry name" value="TPR_rpt"/>
</dbReference>
<dbReference type="InterPro" id="IPR001387">
    <property type="entry name" value="Cro/C1-type_HTH"/>
</dbReference>
<dbReference type="PANTHER" id="PTHR47691">
    <property type="entry name" value="REGULATOR-RELATED"/>
    <property type="match status" value="1"/>
</dbReference>
<name>A0A0N9IG91_9PSEU</name>
<dbReference type="Gene3D" id="1.10.260.40">
    <property type="entry name" value="lambda repressor-like DNA-binding domains"/>
    <property type="match status" value="1"/>
</dbReference>
<dbReference type="InterPro" id="IPR010982">
    <property type="entry name" value="Lambda_DNA-bd_dom_sf"/>
</dbReference>
<evidence type="ECO:0000313" key="4">
    <source>
        <dbReference type="Proteomes" id="UP000063699"/>
    </source>
</evidence>
<dbReference type="EMBL" id="CP012752">
    <property type="protein sequence ID" value="ALG13922.1"/>
    <property type="molecule type" value="Genomic_DNA"/>
</dbReference>
<dbReference type="GO" id="GO:0043531">
    <property type="term" value="F:ADP binding"/>
    <property type="evidence" value="ECO:0007669"/>
    <property type="project" value="InterPro"/>
</dbReference>
<feature type="domain" description="HTH cro/C1-type" evidence="2">
    <location>
        <begin position="8"/>
        <end position="63"/>
    </location>
</feature>
<evidence type="ECO:0000259" key="2">
    <source>
        <dbReference type="PROSITE" id="PS50943"/>
    </source>
</evidence>
<dbReference type="InterPro" id="IPR011990">
    <property type="entry name" value="TPR-like_helical_dom_sf"/>
</dbReference>
<dbReference type="AlphaFoldDB" id="A0A0N9IG91"/>
<organism evidence="3 4">
    <name type="scientific">Kibdelosporangium phytohabitans</name>
    <dbReference type="NCBI Taxonomy" id="860235"/>
    <lineage>
        <taxon>Bacteria</taxon>
        <taxon>Bacillati</taxon>
        <taxon>Actinomycetota</taxon>
        <taxon>Actinomycetes</taxon>
        <taxon>Pseudonocardiales</taxon>
        <taxon>Pseudonocardiaceae</taxon>
        <taxon>Kibdelosporangium</taxon>
    </lineage>
</organism>
<reference evidence="3 4" key="1">
    <citation type="submission" date="2015-07" db="EMBL/GenBank/DDBJ databases">
        <title>Genome sequencing of Kibdelosporangium phytohabitans.</title>
        <authorList>
            <person name="Qin S."/>
            <person name="Xing K."/>
        </authorList>
    </citation>
    <scope>NUCLEOTIDE SEQUENCE [LARGE SCALE GENOMIC DNA]</scope>
    <source>
        <strain evidence="3 4">KLBMP1111</strain>
    </source>
</reference>
<sequence length="784" mass="85929">MGQFGDLLRGHRTARGLTQEALAARAGLSVQAIGVLERGDRKFPHRDTVTRLADALELTGDVLDAFMAAATRKATPKVDDQPTVPVPARQLPSDVPDFTGREEQLDVVLTALREPASAGAPRVVVVVGGPGIGKSALALRTAHEIADEFADGQLYLDLAGTSDQPHDPSVLLAELLRALGVTGGAVPNGTAARATLFRSLLSDRRMLLVLDDAARSEQVRPLLPSSGGCGVLVTGRQLLTDLPGARHIELDVLSPAEARALFTGIVGANRVEAEPDEVEPIVRACGYLPLAIRIAAGKLAGRPAWPLRLLTERLADESRRLNELRLGELGVRASFEASIGQLPVDATAAFGLLGLMGPRAVPEWVLGPLLDRRFTDDVLDMLVDANLLRLAEIDVNGGPRYRMHDLLRTYAVERADEPHAAVQRLLAVWLDLTTRAVDRLPPSLFAPPQGVARRMALPQSTIDKLLDSADNWFTAEREAFVGAVELAAAWGFHEYAWQLAATAVPFHDLHSYYEDWQRTHTTALEAVRAAGNVRGETVMLRGLSQVHLYRDEYDVALDGFRRALELSRQVGDVREEFLAKSGLATIDRMLRRYDKAEAHIREALEVVTDRNLEAQVRNALGVVLMAQDRFDESYASFEHALAICKEIDDKHRLGVVLREASILYDKIGQTHRALASLDRALEIFESLADERCVGYTLLRMGRVHAAHNDMGHATLVLQRAVNFFATNGNRMEEAQCWQLRGELAAQHRMLNARDFLTRALRLWQSIGATSQVTDVQAKLAALPD</sequence>
<dbReference type="Pfam" id="PF13560">
    <property type="entry name" value="HTH_31"/>
    <property type="match status" value="1"/>
</dbReference>
<dbReference type="SUPFAM" id="SSF47413">
    <property type="entry name" value="lambda repressor-like DNA-binding domains"/>
    <property type="match status" value="1"/>
</dbReference>
<feature type="repeat" description="TPR" evidence="1">
    <location>
        <begin position="537"/>
        <end position="570"/>
    </location>
</feature>